<evidence type="ECO:0000259" key="7">
    <source>
        <dbReference type="PROSITE" id="PS51918"/>
    </source>
</evidence>
<dbReference type="Pfam" id="PF04055">
    <property type="entry name" value="Radical_SAM"/>
    <property type="match status" value="1"/>
</dbReference>
<dbReference type="CDD" id="cd01335">
    <property type="entry name" value="Radical_SAM"/>
    <property type="match status" value="1"/>
</dbReference>
<dbReference type="SFLD" id="SFLDS00029">
    <property type="entry name" value="Radical_SAM"/>
    <property type="match status" value="1"/>
</dbReference>
<evidence type="ECO:0000256" key="1">
    <source>
        <dbReference type="ARBA" id="ARBA00001966"/>
    </source>
</evidence>
<dbReference type="GO" id="GO:0003824">
    <property type="term" value="F:catalytic activity"/>
    <property type="evidence" value="ECO:0007669"/>
    <property type="project" value="InterPro"/>
</dbReference>
<keyword evidence="2" id="KW-0004">4Fe-4S</keyword>
<keyword evidence="6" id="KW-0411">Iron-sulfur</keyword>
<keyword evidence="4" id="KW-0479">Metal-binding</keyword>
<evidence type="ECO:0000256" key="6">
    <source>
        <dbReference type="ARBA" id="ARBA00023014"/>
    </source>
</evidence>
<proteinExistence type="predicted"/>
<keyword evidence="3" id="KW-0949">S-adenosyl-L-methionine</keyword>
<organism evidence="8 9">
    <name type="scientific">Gloeothece verrucosa (strain PCC 7822)</name>
    <name type="common">Cyanothece sp. (strain PCC 7822)</name>
    <dbReference type="NCBI Taxonomy" id="497965"/>
    <lineage>
        <taxon>Bacteria</taxon>
        <taxon>Bacillati</taxon>
        <taxon>Cyanobacteriota</taxon>
        <taxon>Cyanophyceae</taxon>
        <taxon>Oscillatoriophycideae</taxon>
        <taxon>Chroococcales</taxon>
        <taxon>Aphanothecaceae</taxon>
        <taxon>Gloeothece</taxon>
        <taxon>Gloeothece verrucosa</taxon>
    </lineage>
</organism>
<evidence type="ECO:0000256" key="5">
    <source>
        <dbReference type="ARBA" id="ARBA00023004"/>
    </source>
</evidence>
<gene>
    <name evidence="8" type="ordered locus">Cyan7822_3163</name>
</gene>
<dbReference type="SFLD" id="SFLDG01083">
    <property type="entry name" value="Uncharacterised_Radical_SAM_Su"/>
    <property type="match status" value="1"/>
</dbReference>
<evidence type="ECO:0000256" key="3">
    <source>
        <dbReference type="ARBA" id="ARBA00022691"/>
    </source>
</evidence>
<dbReference type="Proteomes" id="UP000008206">
    <property type="component" value="Chromosome"/>
</dbReference>
<sequence length="264" mass="29430">MLTESTAQFTPVYGPVKSWRYGRSLGIDPIGKISSCSFNCVYCQLGEIEQPTGDRALFVATSEILDHLKHFAPWDVEVITLSGSGEPTLALNLGEILREIKALTGKPTLVLTNGTLLTDAAVRSELAHADKVSLKLDAVNASQLKRINRPIREFNLAELVRGIKQFREQYKGELSIQTMVLVPWDDITINTYIELIKQINPKEIQLNTPKRPKPLQHQLEARGNHTQAEERFYPVQVLKCVSATVLEALATRIAQETQIAIKCA</sequence>
<keyword evidence="9" id="KW-1185">Reference proteome</keyword>
<dbReference type="InterPro" id="IPR040084">
    <property type="entry name" value="GTPase_Obg"/>
</dbReference>
<dbReference type="KEGG" id="cyj:Cyan7822_3163"/>
<dbReference type="eggNOG" id="COG0731">
    <property type="taxonomic scope" value="Bacteria"/>
</dbReference>
<dbReference type="InterPro" id="IPR058240">
    <property type="entry name" value="rSAM_sf"/>
</dbReference>
<protein>
    <submittedName>
        <fullName evidence="8">Radical SAM domain protein</fullName>
    </submittedName>
</protein>
<dbReference type="EMBL" id="CP002198">
    <property type="protein sequence ID" value="ADN15117.1"/>
    <property type="molecule type" value="Genomic_DNA"/>
</dbReference>
<evidence type="ECO:0000313" key="9">
    <source>
        <dbReference type="Proteomes" id="UP000008206"/>
    </source>
</evidence>
<dbReference type="PROSITE" id="PS51918">
    <property type="entry name" value="RADICAL_SAM"/>
    <property type="match status" value="1"/>
</dbReference>
<dbReference type="AlphaFoldDB" id="E0UAZ5"/>
<reference evidence="9" key="1">
    <citation type="journal article" date="2011" name="MBio">
        <title>Novel metabolic attributes of the genus Cyanothece, comprising a group of unicellular nitrogen-fixing Cyanobacteria.</title>
        <authorList>
            <person name="Bandyopadhyay A."/>
            <person name="Elvitigala T."/>
            <person name="Welsh E."/>
            <person name="Stockel J."/>
            <person name="Liberton M."/>
            <person name="Min H."/>
            <person name="Sherman L.A."/>
            <person name="Pakrasi H.B."/>
        </authorList>
    </citation>
    <scope>NUCLEOTIDE SEQUENCE [LARGE SCALE GENOMIC DNA]</scope>
    <source>
        <strain evidence="9">PCC 7822</strain>
    </source>
</reference>
<dbReference type="HOGENOM" id="CLU_058377_2_0_3"/>
<evidence type="ECO:0000256" key="2">
    <source>
        <dbReference type="ARBA" id="ARBA00022485"/>
    </source>
</evidence>
<accession>E0UAZ5</accession>
<evidence type="ECO:0000313" key="8">
    <source>
        <dbReference type="EMBL" id="ADN15117.1"/>
    </source>
</evidence>
<dbReference type="SFLD" id="SFLDG01067">
    <property type="entry name" value="SPASM/twitch_domain_containing"/>
    <property type="match status" value="1"/>
</dbReference>
<dbReference type="InterPro" id="IPR007197">
    <property type="entry name" value="rSAM"/>
</dbReference>
<dbReference type="Gene3D" id="3.20.20.70">
    <property type="entry name" value="Aldolase class I"/>
    <property type="match status" value="1"/>
</dbReference>
<feature type="domain" description="Radical SAM core" evidence="7">
    <location>
        <begin position="20"/>
        <end position="244"/>
    </location>
</feature>
<dbReference type="RefSeq" id="WP_013323210.1">
    <property type="nucleotide sequence ID" value="NC_014501.1"/>
</dbReference>
<dbReference type="STRING" id="497965.Cyan7822_3163"/>
<dbReference type="PANTHER" id="PTHR43787:SF11">
    <property type="entry name" value="UPF0026 PROTEIN SLR1464"/>
    <property type="match status" value="1"/>
</dbReference>
<dbReference type="PANTHER" id="PTHR43787">
    <property type="entry name" value="FEMO COFACTOR BIOSYNTHESIS PROTEIN NIFB-RELATED"/>
    <property type="match status" value="1"/>
</dbReference>
<dbReference type="SUPFAM" id="SSF102114">
    <property type="entry name" value="Radical SAM enzymes"/>
    <property type="match status" value="1"/>
</dbReference>
<keyword evidence="5" id="KW-0408">Iron</keyword>
<name>E0UAZ5_GLOV7</name>
<comment type="cofactor">
    <cofactor evidence="1">
        <name>[4Fe-4S] cluster</name>
        <dbReference type="ChEBI" id="CHEBI:49883"/>
    </cofactor>
</comment>
<evidence type="ECO:0000256" key="4">
    <source>
        <dbReference type="ARBA" id="ARBA00022723"/>
    </source>
</evidence>
<dbReference type="OrthoDB" id="9795504at2"/>
<dbReference type="InterPro" id="IPR013785">
    <property type="entry name" value="Aldolase_TIM"/>
</dbReference>
<dbReference type="GO" id="GO:0051539">
    <property type="term" value="F:4 iron, 4 sulfur cluster binding"/>
    <property type="evidence" value="ECO:0007669"/>
    <property type="project" value="UniProtKB-KW"/>
</dbReference>
<dbReference type="GO" id="GO:0046872">
    <property type="term" value="F:metal ion binding"/>
    <property type="evidence" value="ECO:0007669"/>
    <property type="project" value="UniProtKB-KW"/>
</dbReference>